<organism evidence="1 2">
    <name type="scientific">Metallibacterium scheffleri</name>
    <dbReference type="NCBI Taxonomy" id="993689"/>
    <lineage>
        <taxon>Bacteria</taxon>
        <taxon>Pseudomonadati</taxon>
        <taxon>Pseudomonadota</taxon>
        <taxon>Gammaproteobacteria</taxon>
        <taxon>Lysobacterales</taxon>
        <taxon>Rhodanobacteraceae</taxon>
        <taxon>Metallibacterium</taxon>
    </lineage>
</organism>
<name>A0A4S3KEY2_9GAMM</name>
<dbReference type="EMBL" id="MWQO01000065">
    <property type="protein sequence ID" value="THD07122.1"/>
    <property type="molecule type" value="Genomic_DNA"/>
</dbReference>
<accession>A0A4S3KEY2</accession>
<dbReference type="STRING" id="993689.GCA_002077135_00947"/>
<dbReference type="Proteomes" id="UP000307749">
    <property type="component" value="Unassembled WGS sequence"/>
</dbReference>
<sequence length="209" mass="23551">MDRLVNELIVIDKFSLQPGDVLLSYAAQMMDEPGCETGYCHAAIYLGSGEILESDAQGVKKSSVEDILLAYDHIAVMRSEDIWSSARIEALRDFASRHIGKKFNIRALPRIELLRQLSVENPHQEIIDYFAGRATPVEADRETYFCSELVTSAFIDAGIISESAALLFKPETLMPIDIAQDKVFGFFFGYIPKRSNYVIPSDDWFRSNI</sequence>
<dbReference type="InterPro" id="IPR038765">
    <property type="entry name" value="Papain-like_cys_pep_sf"/>
</dbReference>
<keyword evidence="2" id="KW-1185">Reference proteome</keyword>
<evidence type="ECO:0008006" key="3">
    <source>
        <dbReference type="Google" id="ProtNLM"/>
    </source>
</evidence>
<dbReference type="Gene3D" id="3.90.1720.10">
    <property type="entry name" value="endopeptidase domain like (from Nostoc punctiforme)"/>
    <property type="match status" value="1"/>
</dbReference>
<reference evidence="1 2" key="1">
    <citation type="submission" date="2017-02" db="EMBL/GenBank/DDBJ databases">
        <title>Whole genome sequencing of Metallibacterium scheffleri DSM 24874 (T).</title>
        <authorList>
            <person name="Kumar S."/>
            <person name="Patil P."/>
            <person name="Patil P.B."/>
        </authorList>
    </citation>
    <scope>NUCLEOTIDE SEQUENCE [LARGE SCALE GENOMIC DNA]</scope>
    <source>
        <strain evidence="1 2">DSM 24874</strain>
    </source>
</reference>
<dbReference type="InterPro" id="IPR024453">
    <property type="entry name" value="Peptidase_C92"/>
</dbReference>
<evidence type="ECO:0000313" key="2">
    <source>
        <dbReference type="Proteomes" id="UP000307749"/>
    </source>
</evidence>
<gene>
    <name evidence="1" type="ORF">B1806_15340</name>
</gene>
<dbReference type="SUPFAM" id="SSF54001">
    <property type="entry name" value="Cysteine proteinases"/>
    <property type="match status" value="1"/>
</dbReference>
<evidence type="ECO:0000313" key="1">
    <source>
        <dbReference type="EMBL" id="THD07122.1"/>
    </source>
</evidence>
<dbReference type="Pfam" id="PF05708">
    <property type="entry name" value="Peptidase_C92"/>
    <property type="match status" value="1"/>
</dbReference>
<dbReference type="AlphaFoldDB" id="A0A4S3KEY2"/>
<protein>
    <recommendedName>
        <fullName evidence="3">Permuted papain-like amidase YaeF/Yiix C92 family enzyme</fullName>
    </recommendedName>
</protein>
<proteinExistence type="predicted"/>
<comment type="caution">
    <text evidence="1">The sequence shown here is derived from an EMBL/GenBank/DDBJ whole genome shotgun (WGS) entry which is preliminary data.</text>
</comment>